<keyword evidence="8" id="KW-1185">Reference proteome</keyword>
<keyword evidence="4 6" id="KW-1133">Transmembrane helix</keyword>
<dbReference type="Pfam" id="PF09678">
    <property type="entry name" value="Caa3_CtaG"/>
    <property type="match status" value="1"/>
</dbReference>
<evidence type="ECO:0000256" key="4">
    <source>
        <dbReference type="ARBA" id="ARBA00022989"/>
    </source>
</evidence>
<comment type="subcellular location">
    <subcellularLocation>
        <location evidence="1">Cell membrane</location>
        <topology evidence="1">Multi-pass membrane protein</topology>
    </subcellularLocation>
</comment>
<dbReference type="InterPro" id="IPR019108">
    <property type="entry name" value="Caa3_assmbl_CtaG-rel"/>
</dbReference>
<sequence>MDVIADDYLLSALVLQVSVMAFVVVPLFILSLPAQYLSVFFWRHKRTKFAKKLFAYPWILALIFNGLVTMFLIPSFFDAIHASSLLQFLYEVVLVTFAFLTWWIIIQPYDEVADNSYFKRLAYVFFTALFLMPIGIFLLAVQQTLYTSYMDVSGDLIPVLNVVYDQQLAGALLKILQLSSYSIALFYLLKMWGISDSEQEEQDDDKRVVQGIVIQLNERNRKNKGRKR</sequence>
<proteinExistence type="predicted"/>
<gene>
    <name evidence="7" type="ORF">GCM10008983_16180</name>
</gene>
<feature type="transmembrane region" description="Helical" evidence="6">
    <location>
        <begin position="53"/>
        <end position="76"/>
    </location>
</feature>
<evidence type="ECO:0000256" key="5">
    <source>
        <dbReference type="ARBA" id="ARBA00023136"/>
    </source>
</evidence>
<keyword evidence="5 6" id="KW-0472">Membrane</keyword>
<organism evidence="7 8">
    <name type="scientific">Lentibacillus halophilus</name>
    <dbReference type="NCBI Taxonomy" id="295065"/>
    <lineage>
        <taxon>Bacteria</taxon>
        <taxon>Bacillati</taxon>
        <taxon>Bacillota</taxon>
        <taxon>Bacilli</taxon>
        <taxon>Bacillales</taxon>
        <taxon>Bacillaceae</taxon>
        <taxon>Lentibacillus</taxon>
    </lineage>
</organism>
<feature type="transmembrane region" description="Helical" evidence="6">
    <location>
        <begin position="168"/>
        <end position="189"/>
    </location>
</feature>
<evidence type="ECO:0000313" key="8">
    <source>
        <dbReference type="Proteomes" id="UP001501459"/>
    </source>
</evidence>
<protein>
    <recommendedName>
        <fullName evidence="9">Cytochrome c oxidase assembly factor CtaG</fullName>
    </recommendedName>
</protein>
<evidence type="ECO:0000256" key="3">
    <source>
        <dbReference type="ARBA" id="ARBA00022692"/>
    </source>
</evidence>
<accession>A0ABN0Z9C3</accession>
<dbReference type="EMBL" id="BAAADM010000041">
    <property type="protein sequence ID" value="GAA0439996.1"/>
    <property type="molecule type" value="Genomic_DNA"/>
</dbReference>
<feature type="transmembrane region" description="Helical" evidence="6">
    <location>
        <begin position="12"/>
        <end position="32"/>
    </location>
</feature>
<feature type="transmembrane region" description="Helical" evidence="6">
    <location>
        <begin position="121"/>
        <end position="141"/>
    </location>
</feature>
<name>A0ABN0Z9C3_9BACI</name>
<evidence type="ECO:0000313" key="7">
    <source>
        <dbReference type="EMBL" id="GAA0439996.1"/>
    </source>
</evidence>
<comment type="caution">
    <text evidence="7">The sequence shown here is derived from an EMBL/GenBank/DDBJ whole genome shotgun (WGS) entry which is preliminary data.</text>
</comment>
<evidence type="ECO:0000256" key="6">
    <source>
        <dbReference type="SAM" id="Phobius"/>
    </source>
</evidence>
<evidence type="ECO:0000256" key="2">
    <source>
        <dbReference type="ARBA" id="ARBA00022475"/>
    </source>
</evidence>
<keyword evidence="2" id="KW-1003">Cell membrane</keyword>
<feature type="transmembrane region" description="Helical" evidence="6">
    <location>
        <begin position="88"/>
        <end position="109"/>
    </location>
</feature>
<evidence type="ECO:0008006" key="9">
    <source>
        <dbReference type="Google" id="ProtNLM"/>
    </source>
</evidence>
<dbReference type="Proteomes" id="UP001501459">
    <property type="component" value="Unassembled WGS sequence"/>
</dbReference>
<reference evidence="7 8" key="1">
    <citation type="journal article" date="2019" name="Int. J. Syst. Evol. Microbiol.">
        <title>The Global Catalogue of Microorganisms (GCM) 10K type strain sequencing project: providing services to taxonomists for standard genome sequencing and annotation.</title>
        <authorList>
            <consortium name="The Broad Institute Genomics Platform"/>
            <consortium name="The Broad Institute Genome Sequencing Center for Infectious Disease"/>
            <person name="Wu L."/>
            <person name="Ma J."/>
        </authorList>
    </citation>
    <scope>NUCLEOTIDE SEQUENCE [LARGE SCALE GENOMIC DNA]</scope>
    <source>
        <strain evidence="7 8">JCM 12149</strain>
    </source>
</reference>
<keyword evidence="3 6" id="KW-0812">Transmembrane</keyword>
<evidence type="ECO:0000256" key="1">
    <source>
        <dbReference type="ARBA" id="ARBA00004651"/>
    </source>
</evidence>